<evidence type="ECO:0000313" key="1">
    <source>
        <dbReference type="EMBL" id="OCT92609.1"/>
    </source>
</evidence>
<dbReference type="AlphaFoldDB" id="A0A974DIH6"/>
<proteinExistence type="predicted"/>
<organism evidence="1 2">
    <name type="scientific">Xenopus laevis</name>
    <name type="common">African clawed frog</name>
    <dbReference type="NCBI Taxonomy" id="8355"/>
    <lineage>
        <taxon>Eukaryota</taxon>
        <taxon>Metazoa</taxon>
        <taxon>Chordata</taxon>
        <taxon>Craniata</taxon>
        <taxon>Vertebrata</taxon>
        <taxon>Euteleostomi</taxon>
        <taxon>Amphibia</taxon>
        <taxon>Batrachia</taxon>
        <taxon>Anura</taxon>
        <taxon>Pipoidea</taxon>
        <taxon>Pipidae</taxon>
        <taxon>Xenopodinae</taxon>
        <taxon>Xenopus</taxon>
        <taxon>Xenopus</taxon>
    </lineage>
</organism>
<reference evidence="2" key="1">
    <citation type="journal article" date="2016" name="Nature">
        <title>Genome evolution in the allotetraploid frog Xenopus laevis.</title>
        <authorList>
            <person name="Session A.M."/>
            <person name="Uno Y."/>
            <person name="Kwon T."/>
            <person name="Chapman J.A."/>
            <person name="Toyoda A."/>
            <person name="Takahashi S."/>
            <person name="Fukui A."/>
            <person name="Hikosaka A."/>
            <person name="Suzuki A."/>
            <person name="Kondo M."/>
            <person name="van Heeringen S.J."/>
            <person name="Quigley I."/>
            <person name="Heinz S."/>
            <person name="Ogino H."/>
            <person name="Ochi H."/>
            <person name="Hellsten U."/>
            <person name="Lyons J.B."/>
            <person name="Simakov O."/>
            <person name="Putnam N."/>
            <person name="Stites J."/>
            <person name="Kuroki Y."/>
            <person name="Tanaka T."/>
            <person name="Michiue T."/>
            <person name="Watanabe M."/>
            <person name="Bogdanovic O."/>
            <person name="Lister R."/>
            <person name="Georgiou G."/>
            <person name="Paranjpe S.S."/>
            <person name="van Kruijsbergen I."/>
            <person name="Shu S."/>
            <person name="Carlson J."/>
            <person name="Kinoshita T."/>
            <person name="Ohta Y."/>
            <person name="Mawaribuchi S."/>
            <person name="Jenkins J."/>
            <person name="Grimwood J."/>
            <person name="Schmutz J."/>
            <person name="Mitros T."/>
            <person name="Mozaffari S.V."/>
            <person name="Suzuki Y."/>
            <person name="Haramoto Y."/>
            <person name="Yamamoto T.S."/>
            <person name="Takagi C."/>
            <person name="Heald R."/>
            <person name="Miller K."/>
            <person name="Haudenschild C."/>
            <person name="Kitzman J."/>
            <person name="Nakayama T."/>
            <person name="Izutsu Y."/>
            <person name="Robert J."/>
            <person name="Fortriede J."/>
            <person name="Burns K."/>
            <person name="Lotay V."/>
            <person name="Karimi K."/>
            <person name="Yasuoka Y."/>
            <person name="Dichmann D.S."/>
            <person name="Flajnik M.F."/>
            <person name="Houston D.W."/>
            <person name="Shendure J."/>
            <person name="DuPasquier L."/>
            <person name="Vize P.D."/>
            <person name="Zorn A.M."/>
            <person name="Ito M."/>
            <person name="Marcotte E.M."/>
            <person name="Wallingford J.B."/>
            <person name="Ito Y."/>
            <person name="Asashima M."/>
            <person name="Ueno N."/>
            <person name="Matsuda Y."/>
            <person name="Veenstra G.J."/>
            <person name="Fujiyama A."/>
            <person name="Harland R.M."/>
            <person name="Taira M."/>
            <person name="Rokhsar D.S."/>
        </authorList>
    </citation>
    <scope>NUCLEOTIDE SEQUENCE [LARGE SCALE GENOMIC DNA]</scope>
    <source>
        <strain evidence="2">J</strain>
    </source>
</reference>
<evidence type="ECO:0000313" key="2">
    <source>
        <dbReference type="Proteomes" id="UP000694892"/>
    </source>
</evidence>
<protein>
    <submittedName>
        <fullName evidence="1">Uncharacterized protein</fullName>
    </submittedName>
</protein>
<dbReference type="EMBL" id="CM004469">
    <property type="protein sequence ID" value="OCT92609.1"/>
    <property type="molecule type" value="Genomic_DNA"/>
</dbReference>
<name>A0A974DIH6_XENLA</name>
<sequence>LECLTFSGKYGSTCIASYQLEPYTPILSYQEMYNVGASHGKTGSDQIPSSSAPGLKACSDGRCYVWRPRTARANSSLCTHAASRASM</sequence>
<feature type="non-terminal residue" evidence="1">
    <location>
        <position position="1"/>
    </location>
</feature>
<gene>
    <name evidence="1" type="ORF">XELAEV_18015667mg</name>
</gene>
<accession>A0A974DIH6</accession>
<dbReference type="Proteomes" id="UP000694892">
    <property type="component" value="Chromosome 2S"/>
</dbReference>